<dbReference type="GO" id="GO:0009615">
    <property type="term" value="P:response to virus"/>
    <property type="evidence" value="ECO:0007669"/>
    <property type="project" value="UniProtKB-ARBA"/>
</dbReference>
<dbReference type="GO" id="GO:0006952">
    <property type="term" value="P:defense response"/>
    <property type="evidence" value="ECO:0007669"/>
    <property type="project" value="InterPro"/>
</dbReference>
<evidence type="ECO:0000256" key="5">
    <source>
        <dbReference type="ARBA" id="ARBA00023157"/>
    </source>
</evidence>
<protein>
    <submittedName>
        <fullName evidence="7">Interferon a3-like</fullName>
    </submittedName>
</protein>
<comment type="similarity">
    <text evidence="2">Belongs to the alpha/beta interferon family.</text>
</comment>
<keyword evidence="3" id="KW-0964">Secreted</keyword>
<reference evidence="7" key="1">
    <citation type="submission" date="2025-08" db="UniProtKB">
        <authorList>
            <consortium name="RefSeq"/>
        </authorList>
    </citation>
    <scope>IDENTIFICATION</scope>
</reference>
<keyword evidence="4" id="KW-0732">Signal</keyword>
<evidence type="ECO:0000256" key="4">
    <source>
        <dbReference type="ARBA" id="ARBA00022729"/>
    </source>
</evidence>
<dbReference type="GO" id="GO:0043330">
    <property type="term" value="P:response to exogenous dsRNA"/>
    <property type="evidence" value="ECO:0007669"/>
    <property type="project" value="TreeGrafter"/>
</dbReference>
<organism evidence="6 7">
    <name type="scientific">Clupea harengus</name>
    <name type="common">Atlantic herring</name>
    <dbReference type="NCBI Taxonomy" id="7950"/>
    <lineage>
        <taxon>Eukaryota</taxon>
        <taxon>Metazoa</taxon>
        <taxon>Chordata</taxon>
        <taxon>Craniata</taxon>
        <taxon>Vertebrata</taxon>
        <taxon>Euteleostomi</taxon>
        <taxon>Actinopterygii</taxon>
        <taxon>Neopterygii</taxon>
        <taxon>Teleostei</taxon>
        <taxon>Clupei</taxon>
        <taxon>Clupeiformes</taxon>
        <taxon>Clupeoidei</taxon>
        <taxon>Clupeidae</taxon>
        <taxon>Clupea</taxon>
    </lineage>
</organism>
<dbReference type="GO" id="GO:0005576">
    <property type="term" value="C:extracellular region"/>
    <property type="evidence" value="ECO:0007669"/>
    <property type="project" value="UniProtKB-SubCell"/>
</dbReference>
<accession>A0A8M1K5H8</accession>
<keyword evidence="6" id="KW-1185">Reference proteome</keyword>
<evidence type="ECO:0000256" key="3">
    <source>
        <dbReference type="ARBA" id="ARBA00022525"/>
    </source>
</evidence>
<name>A0A8M1K5H8_CLUHA</name>
<keyword evidence="5" id="KW-1015">Disulfide bond</keyword>
<dbReference type="Proteomes" id="UP000515152">
    <property type="component" value="Chromosome 23"/>
</dbReference>
<dbReference type="KEGG" id="char:116218742"/>
<comment type="subcellular location">
    <subcellularLocation>
        <location evidence="1">Secreted</location>
    </subcellularLocation>
</comment>
<dbReference type="OrthoDB" id="8924072at2759"/>
<proteinExistence type="inferred from homology"/>
<dbReference type="AlphaFoldDB" id="A0A8M1K5H8"/>
<dbReference type="PANTHER" id="PTHR11691:SF73">
    <property type="entry name" value="INTERFERON BETA"/>
    <property type="match status" value="1"/>
</dbReference>
<evidence type="ECO:0000256" key="2">
    <source>
        <dbReference type="ARBA" id="ARBA00011033"/>
    </source>
</evidence>
<evidence type="ECO:0000313" key="6">
    <source>
        <dbReference type="Proteomes" id="UP000515152"/>
    </source>
</evidence>
<dbReference type="GO" id="GO:0005126">
    <property type="term" value="F:cytokine receptor binding"/>
    <property type="evidence" value="ECO:0007669"/>
    <property type="project" value="InterPro"/>
</dbReference>
<evidence type="ECO:0000256" key="1">
    <source>
        <dbReference type="ARBA" id="ARBA00004613"/>
    </source>
</evidence>
<dbReference type="RefSeq" id="XP_042559111.1">
    <property type="nucleotide sequence ID" value="XM_042703177.1"/>
</dbReference>
<dbReference type="PANTHER" id="PTHR11691">
    <property type="entry name" value="TYPE I INTERFERON"/>
    <property type="match status" value="1"/>
</dbReference>
<dbReference type="GeneID" id="116218742"/>
<sequence>MWFKAKTFDVAKLGEARVGSASPVTCGWKVKWIVEAFHRICCDFTNSKSTHLKSNFYYYHSIILQGEKIVDESVGVHFPEELYKLARKSQPQRLTWFISQVLDEVSQLLEEDLDTVAWDEKKMKDFMSTLDTQLEGTESCVVSKMKKSKRLNLYFKKLRNETLGKMEDEAQAWELIRKEVHKHLKWVDLLASTRL</sequence>
<dbReference type="InterPro" id="IPR000471">
    <property type="entry name" value="Interferon_alpha/beta/delta"/>
</dbReference>
<dbReference type="Pfam" id="PF00143">
    <property type="entry name" value="Interferon"/>
    <property type="match status" value="1"/>
</dbReference>
<gene>
    <name evidence="7" type="primary">LOC116218742</name>
</gene>
<evidence type="ECO:0000313" key="7">
    <source>
        <dbReference type="RefSeq" id="XP_042559111.1"/>
    </source>
</evidence>